<feature type="region of interest" description="Disordered" evidence="2">
    <location>
        <begin position="1"/>
        <end position="61"/>
    </location>
</feature>
<evidence type="ECO:0000313" key="4">
    <source>
        <dbReference type="EMBL" id="MFC5136758.1"/>
    </source>
</evidence>
<keyword evidence="5" id="KW-1185">Reference proteome</keyword>
<gene>
    <name evidence="4" type="ORF">ACFPK1_00810</name>
</gene>
<dbReference type="SUPFAM" id="SSF51735">
    <property type="entry name" value="NAD(P)-binding Rossmann-fold domains"/>
    <property type="match status" value="1"/>
</dbReference>
<dbReference type="EMBL" id="JBHSKG010000001">
    <property type="protein sequence ID" value="MFC5136758.1"/>
    <property type="molecule type" value="Genomic_DNA"/>
</dbReference>
<feature type="domain" description="NAD-dependent epimerase/dehydratase" evidence="3">
    <location>
        <begin position="116"/>
        <end position="335"/>
    </location>
</feature>
<evidence type="ECO:0000259" key="3">
    <source>
        <dbReference type="Pfam" id="PF01370"/>
    </source>
</evidence>
<dbReference type="InterPro" id="IPR001509">
    <property type="entry name" value="Epimerase_deHydtase"/>
</dbReference>
<dbReference type="PANTHER" id="PTHR43000">
    <property type="entry name" value="DTDP-D-GLUCOSE 4,6-DEHYDRATASE-RELATED"/>
    <property type="match status" value="1"/>
</dbReference>
<comment type="caution">
    <text evidence="4">The sequence shown here is derived from an EMBL/GenBank/DDBJ whole genome shotgun (WGS) entry which is preliminary data.</text>
</comment>
<dbReference type="Gene3D" id="3.40.50.720">
    <property type="entry name" value="NAD(P)-binding Rossmann-like Domain"/>
    <property type="match status" value="1"/>
</dbReference>
<name>A0ABV9Z5G0_9PSEU</name>
<dbReference type="InterPro" id="IPR036291">
    <property type="entry name" value="NAD(P)-bd_dom_sf"/>
</dbReference>
<dbReference type="Pfam" id="PF01370">
    <property type="entry name" value="Epimerase"/>
    <property type="match status" value="1"/>
</dbReference>
<accession>A0ABV9Z5G0</accession>
<sequence>MPDPKHASISCSSPDRFTGAAHRCFPRSLPDRRLTPVPPGSSPRGRRTRPGYRAPHSSASIIDASFTGNRQRRVHTRTRHPVRTSPVIATFSADLPRPRPATTTLSDNPSLSSRRVLVTGARGFIGGHLLARLLDVGADVHAVVRPSRTPTGTSRYGLPGRRRVTWHEADLTDADATDRLVRESDPEVVLHLASTVAGHRSAEVLGSMLENNTRAAVNVMTAAHRLGNRRVVLAGSVEEPHAGEAPCSPYAAAKVAATTCAQLFHQQWGLPVTVLRPAMVYGPSQPDQTKLLPYVIGSLLEGRAPRLSSGTRPIDWVYIDDVCRAFLLAAVHPSAPGLVADIGSATSTTIADTVRMVATLIGYDGAFGFGDLADRANDVAHIADPLPALDSLGWRSTTTLTQGLTQTVHWHLARRDADHELVGYAEKSQDEVRSLSFQLHARRGT</sequence>
<proteinExistence type="inferred from homology"/>
<evidence type="ECO:0000256" key="1">
    <source>
        <dbReference type="ARBA" id="ARBA00007637"/>
    </source>
</evidence>
<dbReference type="RefSeq" id="WP_378018995.1">
    <property type="nucleotide sequence ID" value="NZ_JBHSKG010000001.1"/>
</dbReference>
<protein>
    <submittedName>
        <fullName evidence="4">NAD-dependent epimerase/dehydratase family protein</fullName>
    </submittedName>
</protein>
<dbReference type="Proteomes" id="UP001596175">
    <property type="component" value="Unassembled WGS sequence"/>
</dbReference>
<evidence type="ECO:0000313" key="5">
    <source>
        <dbReference type="Proteomes" id="UP001596175"/>
    </source>
</evidence>
<evidence type="ECO:0000256" key="2">
    <source>
        <dbReference type="SAM" id="MobiDB-lite"/>
    </source>
</evidence>
<organism evidence="4 5">
    <name type="scientific">Actinomycetospora rhizophila</name>
    <dbReference type="NCBI Taxonomy" id="1416876"/>
    <lineage>
        <taxon>Bacteria</taxon>
        <taxon>Bacillati</taxon>
        <taxon>Actinomycetota</taxon>
        <taxon>Actinomycetes</taxon>
        <taxon>Pseudonocardiales</taxon>
        <taxon>Pseudonocardiaceae</taxon>
        <taxon>Actinomycetospora</taxon>
    </lineage>
</organism>
<reference evidence="5" key="1">
    <citation type="journal article" date="2019" name="Int. J. Syst. Evol. Microbiol.">
        <title>The Global Catalogue of Microorganisms (GCM) 10K type strain sequencing project: providing services to taxonomists for standard genome sequencing and annotation.</title>
        <authorList>
            <consortium name="The Broad Institute Genomics Platform"/>
            <consortium name="The Broad Institute Genome Sequencing Center for Infectious Disease"/>
            <person name="Wu L."/>
            <person name="Ma J."/>
        </authorList>
    </citation>
    <scope>NUCLEOTIDE SEQUENCE [LARGE SCALE GENOMIC DNA]</scope>
    <source>
        <strain evidence="5">XZYJ18</strain>
    </source>
</reference>
<comment type="similarity">
    <text evidence="1">Belongs to the NAD(P)-dependent epimerase/dehydratase family.</text>
</comment>